<accession>A0A9W8VBZ4</accession>
<evidence type="ECO:0000256" key="1">
    <source>
        <dbReference type="SAM" id="MobiDB-lite"/>
    </source>
</evidence>
<dbReference type="Proteomes" id="UP001152049">
    <property type="component" value="Unassembled WGS sequence"/>
</dbReference>
<reference evidence="3" key="1">
    <citation type="submission" date="2022-09" db="EMBL/GenBank/DDBJ databases">
        <title>Fusarium specimens isolated from Avocado Roots.</title>
        <authorList>
            <person name="Stajich J."/>
            <person name="Roper C."/>
            <person name="Heimlech-Rivalta G."/>
        </authorList>
    </citation>
    <scope>NUCLEOTIDE SEQUENCE</scope>
    <source>
        <strain evidence="3">CF00136</strain>
    </source>
</reference>
<keyword evidence="4" id="KW-1185">Reference proteome</keyword>
<evidence type="ECO:0000313" key="4">
    <source>
        <dbReference type="Proteomes" id="UP001152049"/>
    </source>
</evidence>
<dbReference type="Pfam" id="PF12417">
    <property type="entry name" value="DUF3669"/>
    <property type="match status" value="1"/>
</dbReference>
<dbReference type="InterPro" id="IPR022137">
    <property type="entry name" value="Znf_prot_DUF3669"/>
</dbReference>
<sequence>MPESGPEPKDQERELHEYALGKRNDIGYYISTNPAEPIYCPKFSIADIFAYIKYDYLLDPSSQSRAWTPRRRPKAEEHQLTKSTPNSDSKIYTTQIGRRKYAVKLGDSPKRMASEFKTQVLVYKKIAIFWDLMTGKDPWGLAKPAVPKPESQIVMRRSCGWGIVSAGFMMECIPPLHIHHARALVDAFLHPCIRGIVKNDPDLTDVRLHVHMGKMAPKHEDLNANLLSRPVYFDQLRRNPTDYYMTDWIAIMACALAILHWGCSIDARGVQFRLGSDKKNHSVLWMTNFGDCRPFAGTSLANGAKAMKENSTWPRPLSAFNLDPESDDGKAVSQMWTLFRNTYLLASRAVLLKVGLEAACDVLPKVFLHKVDMVWLDQATKL</sequence>
<organism evidence="3 4">
    <name type="scientific">Fusarium torreyae</name>
    <dbReference type="NCBI Taxonomy" id="1237075"/>
    <lineage>
        <taxon>Eukaryota</taxon>
        <taxon>Fungi</taxon>
        <taxon>Dikarya</taxon>
        <taxon>Ascomycota</taxon>
        <taxon>Pezizomycotina</taxon>
        <taxon>Sordariomycetes</taxon>
        <taxon>Hypocreomycetidae</taxon>
        <taxon>Hypocreales</taxon>
        <taxon>Nectriaceae</taxon>
        <taxon>Fusarium</taxon>
    </lineage>
</organism>
<dbReference type="OrthoDB" id="2993351at2759"/>
<gene>
    <name evidence="3" type="ORF">NW762_010075</name>
</gene>
<dbReference type="EMBL" id="JAOQAZ010000022">
    <property type="protein sequence ID" value="KAJ4254476.1"/>
    <property type="molecule type" value="Genomic_DNA"/>
</dbReference>
<comment type="caution">
    <text evidence="3">The sequence shown here is derived from an EMBL/GenBank/DDBJ whole genome shotgun (WGS) entry which is preliminary data.</text>
</comment>
<feature type="region of interest" description="Disordered" evidence="1">
    <location>
        <begin position="63"/>
        <end position="89"/>
    </location>
</feature>
<proteinExistence type="predicted"/>
<evidence type="ECO:0000313" key="3">
    <source>
        <dbReference type="EMBL" id="KAJ4254476.1"/>
    </source>
</evidence>
<dbReference type="AlphaFoldDB" id="A0A9W8VBZ4"/>
<protein>
    <recommendedName>
        <fullName evidence="2">DUF3669 domain-containing protein</fullName>
    </recommendedName>
</protein>
<evidence type="ECO:0000259" key="2">
    <source>
        <dbReference type="Pfam" id="PF12417"/>
    </source>
</evidence>
<name>A0A9W8VBZ4_9HYPO</name>
<feature type="domain" description="DUF3669" evidence="2">
    <location>
        <begin position="284"/>
        <end position="351"/>
    </location>
</feature>